<keyword evidence="1" id="KW-0472">Membrane</keyword>
<name>A0A6N1NH78_9VIRU</name>
<dbReference type="RefSeq" id="YP_010781171.1">
    <property type="nucleotide sequence ID" value="NC_075038.1"/>
</dbReference>
<sequence length="259" mass="28939">MSQQAPSSISNRPKNLTSAYVFCANENNVCDPGPGQFSVAYASVNGKINYRNVNNEAVICNETYFGDPDPSIPKTCWYTKIPSDITFTNGIPNGFNYCTKEGDTCILSNTRLGDILYGANGNYNYANSVNVKCDSQTLGDPYPNTTKYCYYRKLNYHNPNLNKTNDAELSRMTHFNPNIVHHDTNKPMRNNFFIILLVVFLITVVFVAGFFIWSYLSNDTQKSSTLMGKQTMKSTKITTTTNKLTPPAISNIDFDAPNA</sequence>
<evidence type="ECO:0000313" key="2">
    <source>
        <dbReference type="EMBL" id="QKU34534.1"/>
    </source>
</evidence>
<reference evidence="2" key="1">
    <citation type="submission" date="2017-06" db="EMBL/GenBank/DDBJ databases">
        <authorList>
            <person name="Assis F.L."/>
            <person name="Abrahao J.S."/>
            <person name="Silva L."/>
            <person name="Khalil J.B."/>
            <person name="Rodrigues R."/>
            <person name="Silva L.S."/>
            <person name="Boratto P."/>
            <person name="Andrade M."/>
            <person name="Kroon E.G."/>
            <person name="Ribeiro B."/>
            <person name="Bergier I."/>
            <person name="Seligmann H."/>
            <person name="Ghigo E."/>
            <person name="Colson P."/>
            <person name="Levasseur A."/>
            <person name="Raoult D."/>
            <person name="Scola B.L."/>
        </authorList>
    </citation>
    <scope>NUCLEOTIDE SEQUENCE</scope>
    <source>
        <strain evidence="2">Deep ocean</strain>
    </source>
</reference>
<keyword evidence="1" id="KW-0812">Transmembrane</keyword>
<dbReference type="KEGG" id="vg:80517862"/>
<evidence type="ECO:0000256" key="1">
    <source>
        <dbReference type="SAM" id="Phobius"/>
    </source>
</evidence>
<dbReference type="EMBL" id="MF405918">
    <property type="protein sequence ID" value="QKU34534.1"/>
    <property type="molecule type" value="Genomic_DNA"/>
</dbReference>
<feature type="transmembrane region" description="Helical" evidence="1">
    <location>
        <begin position="192"/>
        <end position="216"/>
    </location>
</feature>
<accession>A0A6N1NH78</accession>
<dbReference type="GeneID" id="80517862"/>
<reference evidence="2" key="2">
    <citation type="journal article" date="2018" name="Nat. Commun.">
        <title>Tailed giant Tupanvirus possesses the most complete translational apparatus of the known virosphere.</title>
        <authorList>
            <person name="Abrahao J."/>
            <person name="Silva L."/>
            <person name="Silva L.S."/>
            <person name="Khalil J.Y.B."/>
            <person name="Rodrigues R."/>
            <person name="Arantes T."/>
            <person name="Assis F."/>
            <person name="Boratto P."/>
            <person name="Andrade M."/>
            <person name="Kroon E.G."/>
            <person name="Ribeiro B."/>
            <person name="Bergier I."/>
            <person name="Seligmann H."/>
            <person name="Ghigo E."/>
            <person name="Colson P."/>
            <person name="Levasseur A."/>
            <person name="Kroemer G."/>
            <person name="Raoult D."/>
            <person name="La Scola B."/>
        </authorList>
    </citation>
    <scope>NUCLEOTIDE SEQUENCE [LARGE SCALE GENOMIC DNA]</scope>
    <source>
        <strain evidence="2">Deep ocean</strain>
    </source>
</reference>
<proteinExistence type="predicted"/>
<organism evidence="2">
    <name type="scientific">Tupanvirus deep ocean</name>
    <dbReference type="NCBI Taxonomy" id="2126984"/>
    <lineage>
        <taxon>Viruses</taxon>
        <taxon>Varidnaviria</taxon>
        <taxon>Bamfordvirae</taxon>
        <taxon>Nucleocytoviricota</taxon>
        <taxon>Megaviricetes</taxon>
        <taxon>Imitervirales</taxon>
        <taxon>Mimiviridae</taxon>
        <taxon>Megamimivirinae</taxon>
        <taxon>Tupanvirus</taxon>
        <taxon>Tupanvirus altamarinense</taxon>
    </lineage>
</organism>
<protein>
    <submittedName>
        <fullName evidence="2">Uncharacterized protein</fullName>
    </submittedName>
</protein>
<keyword evidence="1" id="KW-1133">Transmembrane helix</keyword>